<name>A0AAW0V386_SCYPA</name>
<dbReference type="EMBL" id="JARAKH010000003">
    <property type="protein sequence ID" value="KAK8405326.1"/>
    <property type="molecule type" value="Genomic_DNA"/>
</dbReference>
<dbReference type="EMBL" id="JARAKH010000003">
    <property type="protein sequence ID" value="KAK8405331.1"/>
    <property type="molecule type" value="Genomic_DNA"/>
</dbReference>
<dbReference type="EMBL" id="JARAKH010000003">
    <property type="protein sequence ID" value="KAK8405332.1"/>
    <property type="molecule type" value="Genomic_DNA"/>
</dbReference>
<organism evidence="1 2">
    <name type="scientific">Scylla paramamosain</name>
    <name type="common">Mud crab</name>
    <dbReference type="NCBI Taxonomy" id="85552"/>
    <lineage>
        <taxon>Eukaryota</taxon>
        <taxon>Metazoa</taxon>
        <taxon>Ecdysozoa</taxon>
        <taxon>Arthropoda</taxon>
        <taxon>Crustacea</taxon>
        <taxon>Multicrustacea</taxon>
        <taxon>Malacostraca</taxon>
        <taxon>Eumalacostraca</taxon>
        <taxon>Eucarida</taxon>
        <taxon>Decapoda</taxon>
        <taxon>Pleocyemata</taxon>
        <taxon>Brachyura</taxon>
        <taxon>Eubrachyura</taxon>
        <taxon>Portunoidea</taxon>
        <taxon>Portunidae</taxon>
        <taxon>Portuninae</taxon>
        <taxon>Scylla</taxon>
    </lineage>
</organism>
<dbReference type="AlphaFoldDB" id="A0AAW0V386"/>
<protein>
    <submittedName>
        <fullName evidence="1">Uncharacterized protein</fullName>
    </submittedName>
</protein>
<reference evidence="1 2" key="1">
    <citation type="submission" date="2023-03" db="EMBL/GenBank/DDBJ databases">
        <title>High-quality genome of Scylla paramamosain provides insights in environmental adaptation.</title>
        <authorList>
            <person name="Zhang L."/>
        </authorList>
    </citation>
    <scope>NUCLEOTIDE SEQUENCE [LARGE SCALE GENOMIC DNA]</scope>
    <source>
        <strain evidence="1">LZ_2023a</strain>
        <tissue evidence="1">Muscle</tissue>
    </source>
</reference>
<comment type="caution">
    <text evidence="1">The sequence shown here is derived from an EMBL/GenBank/DDBJ whole genome shotgun (WGS) entry which is preliminary data.</text>
</comment>
<sequence>MEPQTGRIPHVRKISYDMVLLRRRLVELKRRAGLLCSEALQHQLNFTLDSLDQRILGHSSLLELSFREKYLDLMNKKSEVQQKVSLSGLSEVKVGVKRVVGLFDEPEPLPPPKHHKVEDDITEDSEIEKGVFKLYETEGTIGDVAYATAYLVKSKPGEEGGRVAELEDLSLGTQSGVAKMMLTPERLSLHETVYYFTADLYYYKMLHDERREALDHLESEVPGLEVVRGTEPVVLQLLSHGQHQVEVYWGLTLA</sequence>
<dbReference type="Proteomes" id="UP001487740">
    <property type="component" value="Unassembled WGS sequence"/>
</dbReference>
<gene>
    <name evidence="1" type="ORF">O3P69_001708</name>
</gene>
<dbReference type="EMBL" id="JARAKH010000003">
    <property type="protein sequence ID" value="KAK8405327.1"/>
    <property type="molecule type" value="Genomic_DNA"/>
</dbReference>
<accession>A0AAW0V386</accession>
<proteinExistence type="predicted"/>
<keyword evidence="2" id="KW-1185">Reference proteome</keyword>
<dbReference type="EMBL" id="JARAKH010000003">
    <property type="protein sequence ID" value="KAK8405329.1"/>
    <property type="molecule type" value="Genomic_DNA"/>
</dbReference>
<evidence type="ECO:0000313" key="1">
    <source>
        <dbReference type="EMBL" id="KAK8405330.1"/>
    </source>
</evidence>
<evidence type="ECO:0000313" key="2">
    <source>
        <dbReference type="Proteomes" id="UP001487740"/>
    </source>
</evidence>
<dbReference type="EMBL" id="JARAKH010000003">
    <property type="protein sequence ID" value="KAK8405330.1"/>
    <property type="molecule type" value="Genomic_DNA"/>
</dbReference>